<comment type="caution">
    <text evidence="4">The sequence shown here is derived from an EMBL/GenBank/DDBJ whole genome shotgun (WGS) entry which is preliminary data.</text>
</comment>
<feature type="domain" description="Glycosyltransferase subfamily 4-like N-terminal" evidence="3">
    <location>
        <begin position="19"/>
        <end position="181"/>
    </location>
</feature>
<dbReference type="AlphaFoldDB" id="A0A2S4N9H1"/>
<dbReference type="SUPFAM" id="SSF53756">
    <property type="entry name" value="UDP-Glycosyltransferase/glycogen phosphorylase"/>
    <property type="match status" value="1"/>
</dbReference>
<dbReference type="RefSeq" id="WP_103725547.1">
    <property type="nucleotide sequence ID" value="NZ_PQNY01000004.1"/>
</dbReference>
<dbReference type="OrthoDB" id="502646at2"/>
<protein>
    <submittedName>
        <fullName evidence="4">Glycosyltransferase involved in cell wall biosynthesis</fullName>
    </submittedName>
</protein>
<dbReference type="Gene3D" id="3.40.50.2000">
    <property type="entry name" value="Glycogen Phosphorylase B"/>
    <property type="match status" value="2"/>
</dbReference>
<reference evidence="4 5" key="1">
    <citation type="submission" date="2018-01" db="EMBL/GenBank/DDBJ databases">
        <title>Genomic Encyclopedia of Type Strains, Phase I: the one thousand microbial genomes (KMG-I) project.</title>
        <authorList>
            <person name="Goeker M."/>
        </authorList>
    </citation>
    <scope>NUCLEOTIDE SEQUENCE [LARGE SCALE GENOMIC DNA]</scope>
    <source>
        <strain evidence="4 5">DSM 17960</strain>
    </source>
</reference>
<keyword evidence="1 4" id="KW-0808">Transferase</keyword>
<dbReference type="InterPro" id="IPR028098">
    <property type="entry name" value="Glyco_trans_4-like_N"/>
</dbReference>
<accession>A0A2S4N9H1</accession>
<dbReference type="Pfam" id="PF13439">
    <property type="entry name" value="Glyco_transf_4"/>
    <property type="match status" value="1"/>
</dbReference>
<dbReference type="PANTHER" id="PTHR46401:SF2">
    <property type="entry name" value="GLYCOSYLTRANSFERASE WBBK-RELATED"/>
    <property type="match status" value="1"/>
</dbReference>
<evidence type="ECO:0000313" key="4">
    <source>
        <dbReference type="EMBL" id="POS02330.1"/>
    </source>
</evidence>
<gene>
    <name evidence="4" type="ORF">Q361_10449</name>
</gene>
<sequence length="378" mass="42902">MTIGFLTPEFPHNATGTSGGIGSSILNLAKGLHQIGHTVKIFVYGQNNDEVVVEPEFTIYKIKNPKFKGFTRFLTQRKIQKHINALYKNKELDVLEVPDWTGFMSFFKPQCSMVVKLHGSDAYFCNLDKRPVKFLNKFHEKRNLKNADKVIAVSDFVGRETQKIFDLNFSYSVVGNAVDTQMFQPKSVENGAPIVLYFGTLIRKKGIFEIPHIFNKVVEQIPHAQLWLVGKDSFDIQTKSNSSWQLAKPMFVPQALKQTTYFGALPYQKMQEKIQESSVCIFPSYAEALPVSWLEAMAVQKPVVASNIGWATEIITPNIDGFVAYPNQYEVFAQYVINLLQNKTLVQDIAKNARKKVIQNFDLQVIAKKNAEIYSTLL</sequence>
<dbReference type="GO" id="GO:0009103">
    <property type="term" value="P:lipopolysaccharide biosynthetic process"/>
    <property type="evidence" value="ECO:0007669"/>
    <property type="project" value="TreeGrafter"/>
</dbReference>
<evidence type="ECO:0000259" key="2">
    <source>
        <dbReference type="Pfam" id="PF00534"/>
    </source>
</evidence>
<dbReference type="Proteomes" id="UP000237056">
    <property type="component" value="Unassembled WGS sequence"/>
</dbReference>
<name>A0A2S4N9H1_9FLAO</name>
<proteinExistence type="predicted"/>
<organism evidence="4 5">
    <name type="scientific">Flavobacterium croceum DSM 17960</name>
    <dbReference type="NCBI Taxonomy" id="1121886"/>
    <lineage>
        <taxon>Bacteria</taxon>
        <taxon>Pseudomonadati</taxon>
        <taxon>Bacteroidota</taxon>
        <taxon>Flavobacteriia</taxon>
        <taxon>Flavobacteriales</taxon>
        <taxon>Flavobacteriaceae</taxon>
        <taxon>Flavobacterium</taxon>
    </lineage>
</organism>
<evidence type="ECO:0000313" key="5">
    <source>
        <dbReference type="Proteomes" id="UP000237056"/>
    </source>
</evidence>
<dbReference type="PANTHER" id="PTHR46401">
    <property type="entry name" value="GLYCOSYLTRANSFERASE WBBK-RELATED"/>
    <property type="match status" value="1"/>
</dbReference>
<evidence type="ECO:0000259" key="3">
    <source>
        <dbReference type="Pfam" id="PF13439"/>
    </source>
</evidence>
<feature type="domain" description="Glycosyl transferase family 1" evidence="2">
    <location>
        <begin position="183"/>
        <end position="355"/>
    </location>
</feature>
<dbReference type="EMBL" id="PQNY01000004">
    <property type="protein sequence ID" value="POS02330.1"/>
    <property type="molecule type" value="Genomic_DNA"/>
</dbReference>
<dbReference type="InterPro" id="IPR001296">
    <property type="entry name" value="Glyco_trans_1"/>
</dbReference>
<evidence type="ECO:0000256" key="1">
    <source>
        <dbReference type="ARBA" id="ARBA00022679"/>
    </source>
</evidence>
<dbReference type="CDD" id="cd03801">
    <property type="entry name" value="GT4_PimA-like"/>
    <property type="match status" value="1"/>
</dbReference>
<keyword evidence="5" id="KW-1185">Reference proteome</keyword>
<dbReference type="GO" id="GO:0016757">
    <property type="term" value="F:glycosyltransferase activity"/>
    <property type="evidence" value="ECO:0007669"/>
    <property type="project" value="InterPro"/>
</dbReference>
<dbReference type="Pfam" id="PF00534">
    <property type="entry name" value="Glycos_transf_1"/>
    <property type="match status" value="1"/>
</dbReference>